<dbReference type="InterPro" id="IPR011990">
    <property type="entry name" value="TPR-like_helical_dom_sf"/>
</dbReference>
<dbReference type="Gene3D" id="1.10.10.10">
    <property type="entry name" value="Winged helix-like DNA-binding domain superfamily/Winged helix DNA-binding domain"/>
    <property type="match status" value="1"/>
</dbReference>
<dbReference type="InterPro" id="IPR051677">
    <property type="entry name" value="AfsR-DnrI-RedD_regulator"/>
</dbReference>
<feature type="repeat" description="TPR" evidence="1">
    <location>
        <begin position="416"/>
        <end position="449"/>
    </location>
</feature>
<dbReference type="AlphaFoldDB" id="A0A916W8F6"/>
<comment type="caution">
    <text evidence="3">The sequence shown here is derived from an EMBL/GenBank/DDBJ whole genome shotgun (WGS) entry which is preliminary data.</text>
</comment>
<dbReference type="Proteomes" id="UP000613512">
    <property type="component" value="Unassembled WGS sequence"/>
</dbReference>
<dbReference type="SUPFAM" id="SSF48452">
    <property type="entry name" value="TPR-like"/>
    <property type="match status" value="3"/>
</dbReference>
<accession>A0A916W8F6</accession>
<gene>
    <name evidence="3" type="ORF">GCM10008025_19270</name>
</gene>
<dbReference type="EMBL" id="BMEY01000008">
    <property type="protein sequence ID" value="GGA75745.1"/>
    <property type="molecule type" value="Genomic_DNA"/>
</dbReference>
<dbReference type="Pfam" id="PF13181">
    <property type="entry name" value="TPR_8"/>
    <property type="match status" value="1"/>
</dbReference>
<dbReference type="SMART" id="SM01043">
    <property type="entry name" value="BTAD"/>
    <property type="match status" value="1"/>
</dbReference>
<organism evidence="3 4">
    <name type="scientific">Ornithinibacillus halotolerans</name>
    <dbReference type="NCBI Taxonomy" id="1274357"/>
    <lineage>
        <taxon>Bacteria</taxon>
        <taxon>Bacillati</taxon>
        <taxon>Bacillota</taxon>
        <taxon>Bacilli</taxon>
        <taxon>Bacillales</taxon>
        <taxon>Bacillaceae</taxon>
        <taxon>Ornithinibacillus</taxon>
    </lineage>
</organism>
<dbReference type="SMART" id="SM00028">
    <property type="entry name" value="TPR"/>
    <property type="match status" value="7"/>
</dbReference>
<dbReference type="SUPFAM" id="SSF52540">
    <property type="entry name" value="P-loop containing nucleoside triphosphate hydrolases"/>
    <property type="match status" value="1"/>
</dbReference>
<dbReference type="InterPro" id="IPR036388">
    <property type="entry name" value="WH-like_DNA-bd_sf"/>
</dbReference>
<dbReference type="PANTHER" id="PTHR35807:SF2">
    <property type="entry name" value="TRANSCRIPTIONAL ACTIVATOR DOMAIN"/>
    <property type="match status" value="1"/>
</dbReference>
<dbReference type="PANTHER" id="PTHR35807">
    <property type="entry name" value="TRANSCRIPTIONAL REGULATOR REDD-RELATED"/>
    <property type="match status" value="1"/>
</dbReference>
<dbReference type="InterPro" id="IPR019734">
    <property type="entry name" value="TPR_rpt"/>
</dbReference>
<protein>
    <submittedName>
        <fullName evidence="3">Transcriptional activator</fullName>
    </submittedName>
</protein>
<keyword evidence="4" id="KW-1185">Reference proteome</keyword>
<keyword evidence="1" id="KW-0802">TPR repeat</keyword>
<evidence type="ECO:0000313" key="4">
    <source>
        <dbReference type="Proteomes" id="UP000613512"/>
    </source>
</evidence>
<proteinExistence type="predicted"/>
<feature type="domain" description="Bacterial transcriptional activator" evidence="2">
    <location>
        <begin position="933"/>
        <end position="1075"/>
    </location>
</feature>
<evidence type="ECO:0000256" key="1">
    <source>
        <dbReference type="PROSITE-ProRule" id="PRU00339"/>
    </source>
</evidence>
<dbReference type="InterPro" id="IPR059106">
    <property type="entry name" value="WHD_MalT"/>
</dbReference>
<dbReference type="Gene3D" id="3.40.50.300">
    <property type="entry name" value="P-loop containing nucleotide triphosphate hydrolases"/>
    <property type="match status" value="1"/>
</dbReference>
<dbReference type="Gene3D" id="1.25.40.10">
    <property type="entry name" value="Tetratricopeptide repeat domain"/>
    <property type="match status" value="3"/>
</dbReference>
<reference evidence="3" key="1">
    <citation type="journal article" date="2014" name="Int. J. Syst. Evol. Microbiol.">
        <title>Complete genome sequence of Corynebacterium casei LMG S-19264T (=DSM 44701T), isolated from a smear-ripened cheese.</title>
        <authorList>
            <consortium name="US DOE Joint Genome Institute (JGI-PGF)"/>
            <person name="Walter F."/>
            <person name="Albersmeier A."/>
            <person name="Kalinowski J."/>
            <person name="Ruckert C."/>
        </authorList>
    </citation>
    <scope>NUCLEOTIDE SEQUENCE</scope>
    <source>
        <strain evidence="3">CGMCC 1.12408</strain>
    </source>
</reference>
<sequence length="1083" mass="126499">MRNIPIVQSQYAAPPIRERFIRRGKLNKKLSAISTHTLTLLYAGAGYGKSTALSLYLHDTKMKACWYSISETDDDILPFFTKIVESVKLIYPNFGGNINKKYQEIGHYIDTEQIYALASTFINELMDIKEEITIILDDFHHVHASFEIEKWILFILEHAPSNIHLVISSRNRPKWDILSKLKVKGDLLEITQEDLILSPQEMYFVLEDILDIELSEEKIDKIYELTEGWAIAFNMLTQQLEDEAAIEKIFQNRQTSLEDLFGYLASEVLNKQSLIIQQFLLQSSIMDVLLPKACDHVLQINGSEDILQGLLEQNLFIVEGEENYFRYHALFKAFLENRLQKTYPNEYNRLHIKAAQYFERQGDIESALYHYRKIEKFPQMAMILQEYGLVMLRSGRLQSLYDLLITIPDELKQIYPVLYFYQGEIERYRSQYDKAEKNFDKIISIIPGYDQGHYNLIGLAFEGKARIYLDTIQPDQAERFVKQAIHMREMADTPKEEMAQLYQLLAENLLNLGQAGKAESWFERAKSLNIPIEDGNLEGRILLRTGKLQKAKEVLLKRKGQTSDSFQKHLPQSHRETDLILSIIESFMGNGEESKKLASDGIQLGLSTQSPFVEACGWMRMGHAVQLLERYDSRLAEECYETSLDMMEKINISRGKAEPYMGLSVLYGRSGEYERAVEAARKGLIETEKVKDKWLSALIKLSLLVTEIYNRHYDKAKVLLEEVHEDFISCGDRYGIMVTAFWSAYVAYEEENDSVFKRSFELFIQEIHTEEFDFFFKKQTPFGPTDLQNFVPLLLKAKQLGITPQLVSKYLVDLQIDEDINNHPGYTLQVSALGYLRVSIGSKQVEDRDWQRGKAKELFELFVTYRNKLLSKEEIFSSLWPDLDHDNANKNFKVSFNALLKALEPRRKAREESYFILRKGSYYGLNPESGYELDIHDFENWMTRGIEAKEDKQAKALIEKAIRLYRGSYLEDLRFATWCQAERERLQTLYLRGVEKLAQISVRLHDFHSCIELCEKIIQIDQTWEEAYRLLMYSYYQLNNRPQAIRWYEKCCNVLEEELGVEPMMPTREMYHLIIESEELRNY</sequence>
<evidence type="ECO:0000313" key="3">
    <source>
        <dbReference type="EMBL" id="GGA75745.1"/>
    </source>
</evidence>
<dbReference type="InterPro" id="IPR005158">
    <property type="entry name" value="BTAD"/>
</dbReference>
<dbReference type="Pfam" id="PF03704">
    <property type="entry name" value="BTAD"/>
    <property type="match status" value="1"/>
</dbReference>
<name>A0A916W8F6_9BACI</name>
<evidence type="ECO:0000259" key="2">
    <source>
        <dbReference type="SMART" id="SM01043"/>
    </source>
</evidence>
<dbReference type="PROSITE" id="PS50005">
    <property type="entry name" value="TPR"/>
    <property type="match status" value="1"/>
</dbReference>
<dbReference type="Pfam" id="PF25873">
    <property type="entry name" value="WHD_MalT"/>
    <property type="match status" value="1"/>
</dbReference>
<dbReference type="InterPro" id="IPR027417">
    <property type="entry name" value="P-loop_NTPase"/>
</dbReference>
<reference evidence="3" key="2">
    <citation type="submission" date="2020-09" db="EMBL/GenBank/DDBJ databases">
        <authorList>
            <person name="Sun Q."/>
            <person name="Zhou Y."/>
        </authorList>
    </citation>
    <scope>NUCLEOTIDE SEQUENCE</scope>
    <source>
        <strain evidence="3">CGMCC 1.12408</strain>
    </source>
</reference>